<dbReference type="AlphaFoldDB" id="A0A4S2JSR7"/>
<gene>
    <name evidence="1" type="ORF">DBV15_11897</name>
</gene>
<comment type="caution">
    <text evidence="1">The sequence shown here is derived from an EMBL/GenBank/DDBJ whole genome shotgun (WGS) entry which is preliminary data.</text>
</comment>
<proteinExistence type="predicted"/>
<protein>
    <submittedName>
        <fullName evidence="1">Uncharacterized protein</fullName>
    </submittedName>
</protein>
<reference evidence="1 2" key="1">
    <citation type="journal article" date="2019" name="Philos. Trans. R. Soc. Lond., B, Biol. Sci.">
        <title>Ant behaviour and brain gene expression of defending hosts depend on the ecological success of the intruding social parasite.</title>
        <authorList>
            <person name="Kaur R."/>
            <person name="Stoldt M."/>
            <person name="Jongepier E."/>
            <person name="Feldmeyer B."/>
            <person name="Menzel F."/>
            <person name="Bornberg-Bauer E."/>
            <person name="Foitzik S."/>
        </authorList>
    </citation>
    <scope>NUCLEOTIDE SEQUENCE [LARGE SCALE GENOMIC DNA]</scope>
    <source>
        <tissue evidence="1">Whole body</tissue>
    </source>
</reference>
<sequence length="116" mass="13376">MEESAKKRHTVEALILQNSRARMLRADRCVRGFKFHDTPSRFYDQRTGRRLDPGPDPNTLPGSSVYLKPTLHRCCFRLDPISLDKSIAMEGENPHLNTCYLLIPLIKCSNLTQYRS</sequence>
<evidence type="ECO:0000313" key="1">
    <source>
        <dbReference type="EMBL" id="TGZ38506.1"/>
    </source>
</evidence>
<keyword evidence="2" id="KW-1185">Reference proteome</keyword>
<dbReference type="Proteomes" id="UP000310200">
    <property type="component" value="Unassembled WGS sequence"/>
</dbReference>
<accession>A0A4S2JSR7</accession>
<organism evidence="1 2">
    <name type="scientific">Temnothorax longispinosus</name>
    <dbReference type="NCBI Taxonomy" id="300112"/>
    <lineage>
        <taxon>Eukaryota</taxon>
        <taxon>Metazoa</taxon>
        <taxon>Ecdysozoa</taxon>
        <taxon>Arthropoda</taxon>
        <taxon>Hexapoda</taxon>
        <taxon>Insecta</taxon>
        <taxon>Pterygota</taxon>
        <taxon>Neoptera</taxon>
        <taxon>Endopterygota</taxon>
        <taxon>Hymenoptera</taxon>
        <taxon>Apocrita</taxon>
        <taxon>Aculeata</taxon>
        <taxon>Formicoidea</taxon>
        <taxon>Formicidae</taxon>
        <taxon>Myrmicinae</taxon>
        <taxon>Temnothorax</taxon>
    </lineage>
</organism>
<evidence type="ECO:0000313" key="2">
    <source>
        <dbReference type="Proteomes" id="UP000310200"/>
    </source>
</evidence>
<name>A0A4S2JSR7_9HYME</name>
<dbReference type="EMBL" id="QBLH01003410">
    <property type="protein sequence ID" value="TGZ38506.1"/>
    <property type="molecule type" value="Genomic_DNA"/>
</dbReference>